<dbReference type="PANTHER" id="PTHR14003:SF23">
    <property type="entry name" value="ZINC FINGER PROTEIN 143"/>
    <property type="match status" value="1"/>
</dbReference>
<dbReference type="PROSITE" id="PS51915">
    <property type="entry name" value="ZAD"/>
    <property type="match status" value="1"/>
</dbReference>
<comment type="subcellular location">
    <subcellularLocation>
        <location evidence="1">Nucleus</location>
    </subcellularLocation>
</comment>
<accession>A0AAV1LCY9</accession>
<dbReference type="SUPFAM" id="SSF57667">
    <property type="entry name" value="beta-beta-alpha zinc fingers"/>
    <property type="match status" value="5"/>
</dbReference>
<feature type="domain" description="C2H2-type" evidence="12">
    <location>
        <begin position="476"/>
        <end position="503"/>
    </location>
</feature>
<dbReference type="InterPro" id="IPR012934">
    <property type="entry name" value="Znf_AD"/>
</dbReference>
<evidence type="ECO:0000256" key="4">
    <source>
        <dbReference type="ARBA" id="ARBA00022771"/>
    </source>
</evidence>
<dbReference type="GO" id="GO:0031519">
    <property type="term" value="C:PcG protein complex"/>
    <property type="evidence" value="ECO:0007669"/>
    <property type="project" value="TreeGrafter"/>
</dbReference>
<evidence type="ECO:0000259" key="12">
    <source>
        <dbReference type="PROSITE" id="PS50157"/>
    </source>
</evidence>
<dbReference type="GO" id="GO:0000978">
    <property type="term" value="F:RNA polymerase II cis-regulatory region sequence-specific DNA binding"/>
    <property type="evidence" value="ECO:0007669"/>
    <property type="project" value="TreeGrafter"/>
</dbReference>
<evidence type="ECO:0000256" key="6">
    <source>
        <dbReference type="ARBA" id="ARBA00023015"/>
    </source>
</evidence>
<feature type="domain" description="C2H2-type" evidence="12">
    <location>
        <begin position="364"/>
        <end position="391"/>
    </location>
</feature>
<keyword evidence="4 9" id="KW-0863">Zinc-finger</keyword>
<dbReference type="GO" id="GO:0008270">
    <property type="term" value="F:zinc ion binding"/>
    <property type="evidence" value="ECO:0007669"/>
    <property type="project" value="UniProtKB-UniRule"/>
</dbReference>
<feature type="binding site" evidence="10">
    <location>
        <position position="47"/>
    </location>
    <ligand>
        <name>Zn(2+)</name>
        <dbReference type="ChEBI" id="CHEBI:29105"/>
    </ligand>
</feature>
<evidence type="ECO:0000313" key="14">
    <source>
        <dbReference type="EMBL" id="CAK1591796.1"/>
    </source>
</evidence>
<organism evidence="14 15">
    <name type="scientific">Parnassius mnemosyne</name>
    <name type="common">clouded apollo</name>
    <dbReference type="NCBI Taxonomy" id="213953"/>
    <lineage>
        <taxon>Eukaryota</taxon>
        <taxon>Metazoa</taxon>
        <taxon>Ecdysozoa</taxon>
        <taxon>Arthropoda</taxon>
        <taxon>Hexapoda</taxon>
        <taxon>Insecta</taxon>
        <taxon>Pterygota</taxon>
        <taxon>Neoptera</taxon>
        <taxon>Endopterygota</taxon>
        <taxon>Lepidoptera</taxon>
        <taxon>Glossata</taxon>
        <taxon>Ditrysia</taxon>
        <taxon>Papilionoidea</taxon>
        <taxon>Papilionidae</taxon>
        <taxon>Parnassiinae</taxon>
        <taxon>Parnassini</taxon>
        <taxon>Parnassius</taxon>
        <taxon>Driopa</taxon>
    </lineage>
</organism>
<keyword evidence="15" id="KW-1185">Reference proteome</keyword>
<feature type="binding site" evidence="10">
    <location>
        <position position="7"/>
    </location>
    <ligand>
        <name>Zn(2+)</name>
        <dbReference type="ChEBI" id="CHEBI:29105"/>
    </ligand>
</feature>
<dbReference type="Gene3D" id="3.30.160.60">
    <property type="entry name" value="Classic Zinc Finger"/>
    <property type="match status" value="7"/>
</dbReference>
<dbReference type="GO" id="GO:0000785">
    <property type="term" value="C:chromatin"/>
    <property type="evidence" value="ECO:0007669"/>
    <property type="project" value="TreeGrafter"/>
</dbReference>
<keyword evidence="2 10" id="KW-0479">Metal-binding</keyword>
<dbReference type="EMBL" id="CAVLGL010000087">
    <property type="protein sequence ID" value="CAK1591796.1"/>
    <property type="molecule type" value="Genomic_DNA"/>
</dbReference>
<gene>
    <name evidence="14" type="ORF">PARMNEM_LOCUS11952</name>
</gene>
<feature type="compositionally biased region" description="Polar residues" evidence="11">
    <location>
        <begin position="137"/>
        <end position="161"/>
    </location>
</feature>
<dbReference type="InterPro" id="IPR036236">
    <property type="entry name" value="Znf_C2H2_sf"/>
</dbReference>
<dbReference type="InterPro" id="IPR013087">
    <property type="entry name" value="Znf_C2H2_type"/>
</dbReference>
<dbReference type="FunFam" id="3.30.160.60:FF:001601">
    <property type="entry name" value="Uncharacterized protein, isoform A"/>
    <property type="match status" value="1"/>
</dbReference>
<keyword evidence="7" id="KW-0804">Transcription</keyword>
<evidence type="ECO:0000256" key="8">
    <source>
        <dbReference type="ARBA" id="ARBA00023242"/>
    </source>
</evidence>
<keyword evidence="5 10" id="KW-0862">Zinc</keyword>
<dbReference type="AlphaFoldDB" id="A0AAV1LCY9"/>
<proteinExistence type="predicted"/>
<keyword evidence="8" id="KW-0539">Nucleus</keyword>
<feature type="binding site" evidence="10">
    <location>
        <position position="10"/>
    </location>
    <ligand>
        <name>Zn(2+)</name>
        <dbReference type="ChEBI" id="CHEBI:29105"/>
    </ligand>
</feature>
<dbReference type="PROSITE" id="PS00028">
    <property type="entry name" value="ZINC_FINGER_C2H2_1"/>
    <property type="match status" value="5"/>
</dbReference>
<feature type="domain" description="C2H2-type" evidence="12">
    <location>
        <begin position="448"/>
        <end position="475"/>
    </location>
</feature>
<dbReference type="FunFam" id="3.30.160.60:FF:000130">
    <property type="entry name" value="Spalt-like transcription factor 4"/>
    <property type="match status" value="1"/>
</dbReference>
<sequence>MAFGEVCRICLSVNVRMFILTKTDLQNLYKTLTNIFMDENEEPIIVCFICHARLICCRRLQQQAIESNAVLEQLFAGGSMPIPKPHQARDEIQFTPICHIDIRPVETDDIESDCKDEIFSLDIIKVEEEYIENGNSKFEENGNQETDSNIKPTNNFTNSSERTIKSKSDTDCNINDVRKGNLDFGSPTIDSNPKVEKDNQSINKKGKHPAKIMKKKILKHNSVNNLLTKKTSRHCSKNISTKEILAKHISYSHDTQKNSDTIAVRTQVEQTPVPQLTEIFKCDICEFKTSQKRCILAHFKVHAAKNVYCCNNCDYKSTKKSNLIYHIKIHTGEKSFSCNICEYKSIRKGNLQTHMRIHTGEKYFSCSVCKYKCIQKNNLQSHMRIHTGEKPFSCNICEYKCITKSDLKRHIKIHTGEKPFSCNICQYKCITKSGLQMHIKIHTGEKPFSCNICDYKCITKGNLQTHIKIHTEQKLFSCNICQYKCITKSILQRHLKIHTGAKPFS</sequence>
<evidence type="ECO:0000256" key="10">
    <source>
        <dbReference type="PROSITE-ProRule" id="PRU01263"/>
    </source>
</evidence>
<protein>
    <submittedName>
        <fullName evidence="14">Uncharacterized protein</fullName>
    </submittedName>
</protein>
<dbReference type="Pfam" id="PF00096">
    <property type="entry name" value="zf-C2H2"/>
    <property type="match status" value="5"/>
</dbReference>
<dbReference type="FunFam" id="3.30.160.60:FF:000446">
    <property type="entry name" value="Zinc finger protein"/>
    <property type="match status" value="4"/>
</dbReference>
<feature type="compositionally biased region" description="Basic and acidic residues" evidence="11">
    <location>
        <begin position="162"/>
        <end position="181"/>
    </location>
</feature>
<evidence type="ECO:0000256" key="9">
    <source>
        <dbReference type="PROSITE-ProRule" id="PRU00042"/>
    </source>
</evidence>
<feature type="domain" description="C2H2-type" evidence="12">
    <location>
        <begin position="420"/>
        <end position="447"/>
    </location>
</feature>
<comment type="caution">
    <text evidence="14">The sequence shown here is derived from an EMBL/GenBank/DDBJ whole genome shotgun (WGS) entry which is preliminary data.</text>
</comment>
<dbReference type="GO" id="GO:0000981">
    <property type="term" value="F:DNA-binding transcription factor activity, RNA polymerase II-specific"/>
    <property type="evidence" value="ECO:0007669"/>
    <property type="project" value="TreeGrafter"/>
</dbReference>
<evidence type="ECO:0000313" key="15">
    <source>
        <dbReference type="Proteomes" id="UP001314205"/>
    </source>
</evidence>
<evidence type="ECO:0000256" key="3">
    <source>
        <dbReference type="ARBA" id="ARBA00022737"/>
    </source>
</evidence>
<feature type="domain" description="C2H2-type" evidence="12">
    <location>
        <begin position="308"/>
        <end position="335"/>
    </location>
</feature>
<evidence type="ECO:0000256" key="7">
    <source>
        <dbReference type="ARBA" id="ARBA00023163"/>
    </source>
</evidence>
<feature type="domain" description="ZAD" evidence="13">
    <location>
        <begin position="5"/>
        <end position="74"/>
    </location>
</feature>
<dbReference type="SMART" id="SM00868">
    <property type="entry name" value="zf-AD"/>
    <property type="match status" value="1"/>
</dbReference>
<keyword evidence="6" id="KW-0805">Transcription regulation</keyword>
<feature type="binding site" evidence="10">
    <location>
        <position position="50"/>
    </location>
    <ligand>
        <name>Zn(2+)</name>
        <dbReference type="ChEBI" id="CHEBI:29105"/>
    </ligand>
</feature>
<dbReference type="PROSITE" id="PS50157">
    <property type="entry name" value="ZINC_FINGER_C2H2_2"/>
    <property type="match status" value="7"/>
</dbReference>
<feature type="domain" description="C2H2-type" evidence="12">
    <location>
        <begin position="336"/>
        <end position="363"/>
    </location>
</feature>
<dbReference type="GO" id="GO:0005667">
    <property type="term" value="C:transcription regulator complex"/>
    <property type="evidence" value="ECO:0007669"/>
    <property type="project" value="TreeGrafter"/>
</dbReference>
<dbReference type="Pfam" id="PF23611">
    <property type="entry name" value="zf-C2H2_16"/>
    <property type="match status" value="1"/>
</dbReference>
<keyword evidence="3" id="KW-0677">Repeat</keyword>
<feature type="region of interest" description="Disordered" evidence="11">
    <location>
        <begin position="137"/>
        <end position="209"/>
    </location>
</feature>
<dbReference type="Proteomes" id="UP001314205">
    <property type="component" value="Unassembled WGS sequence"/>
</dbReference>
<dbReference type="InterPro" id="IPR056438">
    <property type="entry name" value="Znf-C2H2_CTCF"/>
</dbReference>
<evidence type="ECO:0000256" key="1">
    <source>
        <dbReference type="ARBA" id="ARBA00004123"/>
    </source>
</evidence>
<evidence type="ECO:0000256" key="5">
    <source>
        <dbReference type="ARBA" id="ARBA00022833"/>
    </source>
</evidence>
<dbReference type="SMART" id="SM00355">
    <property type="entry name" value="ZnF_C2H2"/>
    <property type="match status" value="8"/>
</dbReference>
<evidence type="ECO:0000256" key="2">
    <source>
        <dbReference type="ARBA" id="ARBA00022723"/>
    </source>
</evidence>
<dbReference type="PANTHER" id="PTHR14003">
    <property type="entry name" value="TRANSCRIPTIONAL REPRESSOR PROTEIN YY"/>
    <property type="match status" value="1"/>
</dbReference>
<feature type="domain" description="C2H2-type" evidence="12">
    <location>
        <begin position="392"/>
        <end position="419"/>
    </location>
</feature>
<evidence type="ECO:0000256" key="11">
    <source>
        <dbReference type="SAM" id="MobiDB-lite"/>
    </source>
</evidence>
<name>A0AAV1LCY9_9NEOP</name>
<evidence type="ECO:0000259" key="13">
    <source>
        <dbReference type="PROSITE" id="PS51915"/>
    </source>
</evidence>
<reference evidence="14 15" key="1">
    <citation type="submission" date="2023-11" db="EMBL/GenBank/DDBJ databases">
        <authorList>
            <person name="Hedman E."/>
            <person name="Englund M."/>
            <person name="Stromberg M."/>
            <person name="Nyberg Akerstrom W."/>
            <person name="Nylinder S."/>
            <person name="Jareborg N."/>
            <person name="Kallberg Y."/>
            <person name="Kronander E."/>
        </authorList>
    </citation>
    <scope>NUCLEOTIDE SEQUENCE [LARGE SCALE GENOMIC DNA]</scope>
</reference>